<dbReference type="InterPro" id="IPR013087">
    <property type="entry name" value="Znf_C2H2_type"/>
</dbReference>
<feature type="domain" description="C2H2-type" evidence="2">
    <location>
        <begin position="4"/>
        <end position="32"/>
    </location>
</feature>
<reference evidence="3" key="1">
    <citation type="submission" date="2021-02" db="EMBL/GenBank/DDBJ databases">
        <authorList>
            <person name="Nowell W R."/>
        </authorList>
    </citation>
    <scope>NUCLEOTIDE SEQUENCE</scope>
</reference>
<keyword evidence="1" id="KW-0862">Zinc</keyword>
<accession>A0A8S2YCD0</accession>
<evidence type="ECO:0000259" key="2">
    <source>
        <dbReference type="PROSITE" id="PS50157"/>
    </source>
</evidence>
<protein>
    <recommendedName>
        <fullName evidence="2">C2H2-type domain-containing protein</fullName>
    </recommendedName>
</protein>
<feature type="non-terminal residue" evidence="3">
    <location>
        <position position="1"/>
    </location>
</feature>
<dbReference type="Proteomes" id="UP000676336">
    <property type="component" value="Unassembled WGS sequence"/>
</dbReference>
<comment type="caution">
    <text evidence="3">The sequence shown here is derived from an EMBL/GenBank/DDBJ whole genome shotgun (WGS) entry which is preliminary data.</text>
</comment>
<name>A0A8S2YCD0_9BILA</name>
<dbReference type="PROSITE" id="PS00028">
    <property type="entry name" value="ZINC_FINGER_C2H2_1"/>
    <property type="match status" value="1"/>
</dbReference>
<evidence type="ECO:0000313" key="4">
    <source>
        <dbReference type="Proteomes" id="UP000676336"/>
    </source>
</evidence>
<dbReference type="GO" id="GO:0008270">
    <property type="term" value="F:zinc ion binding"/>
    <property type="evidence" value="ECO:0007669"/>
    <property type="project" value="UniProtKB-KW"/>
</dbReference>
<keyword evidence="1" id="KW-0479">Metal-binding</keyword>
<proteinExistence type="predicted"/>
<keyword evidence="1" id="KW-0863">Zinc-finger</keyword>
<dbReference type="AlphaFoldDB" id="A0A8S2YCD0"/>
<dbReference type="EMBL" id="CAJOBI010091944">
    <property type="protein sequence ID" value="CAF4546586.1"/>
    <property type="molecule type" value="Genomic_DNA"/>
</dbReference>
<evidence type="ECO:0000256" key="1">
    <source>
        <dbReference type="PROSITE-ProRule" id="PRU00042"/>
    </source>
</evidence>
<sequence>RQSVLCSHCHITFRSHRSLKTHQQRRHSSIQIKSNFKNNPTLPNYSYLSSYLVLAFSSKQFPLIAKNACEQQRLPLSSLSS</sequence>
<gene>
    <name evidence="3" type="ORF">SMN809_LOCUS36853</name>
</gene>
<organism evidence="3 4">
    <name type="scientific">Rotaria magnacalcarata</name>
    <dbReference type="NCBI Taxonomy" id="392030"/>
    <lineage>
        <taxon>Eukaryota</taxon>
        <taxon>Metazoa</taxon>
        <taxon>Spiralia</taxon>
        <taxon>Gnathifera</taxon>
        <taxon>Rotifera</taxon>
        <taxon>Eurotatoria</taxon>
        <taxon>Bdelloidea</taxon>
        <taxon>Philodinida</taxon>
        <taxon>Philodinidae</taxon>
        <taxon>Rotaria</taxon>
    </lineage>
</organism>
<evidence type="ECO:0000313" key="3">
    <source>
        <dbReference type="EMBL" id="CAF4546586.1"/>
    </source>
</evidence>
<feature type="non-terminal residue" evidence="3">
    <location>
        <position position="81"/>
    </location>
</feature>
<dbReference type="PROSITE" id="PS50157">
    <property type="entry name" value="ZINC_FINGER_C2H2_2"/>
    <property type="match status" value="1"/>
</dbReference>